<dbReference type="Pfam" id="PF00436">
    <property type="entry name" value="SSB"/>
    <property type="match status" value="1"/>
</dbReference>
<protein>
    <recommendedName>
        <fullName evidence="2 3">Single-stranded DNA-binding protein</fullName>
        <shortName evidence="2">SSB</shortName>
    </recommendedName>
</protein>
<dbReference type="HAMAP" id="MF_00984">
    <property type="entry name" value="SSB"/>
    <property type="match status" value="1"/>
</dbReference>
<dbReference type="GO" id="GO:0006260">
    <property type="term" value="P:DNA replication"/>
    <property type="evidence" value="ECO:0007669"/>
    <property type="project" value="InterPro"/>
</dbReference>
<dbReference type="AlphaFoldDB" id="A0A0F3GPA7"/>
<dbReference type="EMBL" id="LACI01002288">
    <property type="protein sequence ID" value="KJU82518.1"/>
    <property type="molecule type" value="Genomic_DNA"/>
</dbReference>
<comment type="subunit">
    <text evidence="2">Homotetramer.</text>
</comment>
<dbReference type="InterPro" id="IPR000424">
    <property type="entry name" value="Primosome_PriB/ssb"/>
</dbReference>
<dbReference type="GO" id="GO:0009295">
    <property type="term" value="C:nucleoid"/>
    <property type="evidence" value="ECO:0007669"/>
    <property type="project" value="TreeGrafter"/>
</dbReference>
<keyword evidence="1 2" id="KW-0238">DNA-binding</keyword>
<keyword evidence="5" id="KW-1185">Reference proteome</keyword>
<accession>A0A0F3GPA7</accession>
<name>A0A0F3GPA7_9BACT</name>
<dbReference type="CDD" id="cd04496">
    <property type="entry name" value="SSB_OBF"/>
    <property type="match status" value="1"/>
</dbReference>
<evidence type="ECO:0000313" key="5">
    <source>
        <dbReference type="Proteomes" id="UP000033423"/>
    </source>
</evidence>
<dbReference type="InterPro" id="IPR011344">
    <property type="entry name" value="ssDNA-bd"/>
</dbReference>
<dbReference type="PIRSF" id="PIRSF002070">
    <property type="entry name" value="SSB"/>
    <property type="match status" value="1"/>
</dbReference>
<comment type="caution">
    <text evidence="4">The sequence shown here is derived from an EMBL/GenBank/DDBJ whole genome shotgun (WGS) entry which is preliminary data.</text>
</comment>
<organism evidence="4 5">
    <name type="scientific">Candidatus Magnetobacterium bavaricum</name>
    <dbReference type="NCBI Taxonomy" id="29290"/>
    <lineage>
        <taxon>Bacteria</taxon>
        <taxon>Pseudomonadati</taxon>
        <taxon>Nitrospirota</taxon>
        <taxon>Thermodesulfovibrionia</taxon>
        <taxon>Thermodesulfovibrionales</taxon>
        <taxon>Candidatus Magnetobacteriaceae</taxon>
        <taxon>Candidatus Magnetobacterium</taxon>
    </lineage>
</organism>
<dbReference type="GO" id="GO:0003697">
    <property type="term" value="F:single-stranded DNA binding"/>
    <property type="evidence" value="ECO:0007669"/>
    <property type="project" value="UniProtKB-UniRule"/>
</dbReference>
<gene>
    <name evidence="4" type="ORF">MBAV_005292</name>
</gene>
<dbReference type="Proteomes" id="UP000033423">
    <property type="component" value="Unassembled WGS sequence"/>
</dbReference>
<proteinExistence type="inferred from homology"/>
<dbReference type="PROSITE" id="PS50935">
    <property type="entry name" value="SSB"/>
    <property type="match status" value="1"/>
</dbReference>
<evidence type="ECO:0000256" key="3">
    <source>
        <dbReference type="PIRNR" id="PIRNR002070"/>
    </source>
</evidence>
<dbReference type="InterPro" id="IPR012340">
    <property type="entry name" value="NA-bd_OB-fold"/>
</dbReference>
<dbReference type="SUPFAM" id="SSF50249">
    <property type="entry name" value="Nucleic acid-binding proteins"/>
    <property type="match status" value="1"/>
</dbReference>
<evidence type="ECO:0000256" key="2">
    <source>
        <dbReference type="HAMAP-Rule" id="MF_00984"/>
    </source>
</evidence>
<reference evidence="4 5" key="1">
    <citation type="submission" date="2015-02" db="EMBL/GenBank/DDBJ databases">
        <title>Single-cell genomics of uncultivated deep-branching MTB reveals a conserved set of magnetosome genes.</title>
        <authorList>
            <person name="Kolinko S."/>
            <person name="Richter M."/>
            <person name="Glockner F.O."/>
            <person name="Brachmann A."/>
            <person name="Schuler D."/>
        </authorList>
    </citation>
    <scope>NUCLEOTIDE SEQUENCE [LARGE SCALE GENOMIC DNA]</scope>
    <source>
        <strain evidence="4">TM-1</strain>
    </source>
</reference>
<dbReference type="PANTHER" id="PTHR10302">
    <property type="entry name" value="SINGLE-STRANDED DNA-BINDING PROTEIN"/>
    <property type="match status" value="1"/>
</dbReference>
<dbReference type="Gene3D" id="2.40.50.140">
    <property type="entry name" value="Nucleic acid-binding proteins"/>
    <property type="match status" value="1"/>
</dbReference>
<sequence length="108" mass="12307">MYNRVTLAGYITHPPDFRLVDDDKSVVTLRLAVNSFEEVLFIDVVAFDKQAESCHKYLDKGSPILVEGRLKESTWEYEGQKKTKVQCIASKVVFLPRSGAKPELEEPF</sequence>
<evidence type="ECO:0000256" key="1">
    <source>
        <dbReference type="ARBA" id="ARBA00023125"/>
    </source>
</evidence>
<dbReference type="PANTHER" id="PTHR10302:SF27">
    <property type="entry name" value="SINGLE-STRANDED DNA-BINDING PROTEIN"/>
    <property type="match status" value="1"/>
</dbReference>
<dbReference type="NCBIfam" id="TIGR00621">
    <property type="entry name" value="ssb"/>
    <property type="match status" value="1"/>
</dbReference>
<comment type="caution">
    <text evidence="2">Lacks conserved residue(s) required for the propagation of feature annotation.</text>
</comment>
<evidence type="ECO:0000313" key="4">
    <source>
        <dbReference type="EMBL" id="KJU82518.1"/>
    </source>
</evidence>